<evidence type="ECO:0000313" key="9">
    <source>
        <dbReference type="Proteomes" id="UP001408789"/>
    </source>
</evidence>
<feature type="domain" description="TCP" evidence="7">
    <location>
        <begin position="28"/>
        <end position="82"/>
    </location>
</feature>
<comment type="caution">
    <text evidence="8">The sequence shown here is derived from an EMBL/GenBank/DDBJ whole genome shotgun (WGS) entry which is preliminary data.</text>
</comment>
<dbReference type="InterPro" id="IPR005333">
    <property type="entry name" value="Transcription_factor_TCP"/>
</dbReference>
<keyword evidence="3" id="KW-0238">DNA-binding</keyword>
<dbReference type="PANTHER" id="PTHR31072:SF143">
    <property type="entry name" value="TCP DOMAIN-CONTAINING PROTEIN"/>
    <property type="match status" value="1"/>
</dbReference>
<keyword evidence="4" id="KW-0804">Transcription</keyword>
<evidence type="ECO:0000256" key="4">
    <source>
        <dbReference type="ARBA" id="ARBA00023163"/>
    </source>
</evidence>
<evidence type="ECO:0000259" key="7">
    <source>
        <dbReference type="PROSITE" id="PS51369"/>
    </source>
</evidence>
<evidence type="ECO:0000256" key="2">
    <source>
        <dbReference type="ARBA" id="ARBA00023015"/>
    </source>
</evidence>
<gene>
    <name evidence="8" type="ORF">SSX86_018742</name>
</gene>
<dbReference type="AlphaFoldDB" id="A0AAP0GWK9"/>
<proteinExistence type="predicted"/>
<evidence type="ECO:0000256" key="1">
    <source>
        <dbReference type="ARBA" id="ARBA00004123"/>
    </source>
</evidence>
<protein>
    <recommendedName>
        <fullName evidence="7">TCP domain-containing protein</fullName>
    </recommendedName>
</protein>
<dbReference type="PANTHER" id="PTHR31072">
    <property type="entry name" value="TRANSCRIPTION FACTOR TCP4-RELATED"/>
    <property type="match status" value="1"/>
</dbReference>
<evidence type="ECO:0000256" key="3">
    <source>
        <dbReference type="ARBA" id="ARBA00023125"/>
    </source>
</evidence>
<feature type="compositionally biased region" description="Pro residues" evidence="6">
    <location>
        <begin position="1"/>
        <end position="22"/>
    </location>
</feature>
<comment type="subcellular location">
    <subcellularLocation>
        <location evidence="1">Nucleus</location>
    </subcellularLocation>
</comment>
<name>A0AAP0GWK9_9ASTR</name>
<feature type="compositionally biased region" description="Basic residues" evidence="6">
    <location>
        <begin position="26"/>
        <end position="35"/>
    </location>
</feature>
<keyword evidence="5" id="KW-0539">Nucleus</keyword>
<keyword evidence="9" id="KW-1185">Reference proteome</keyword>
<dbReference type="InterPro" id="IPR017887">
    <property type="entry name" value="TF_TCP_subgr"/>
</dbReference>
<feature type="region of interest" description="Disordered" evidence="6">
    <location>
        <begin position="1"/>
        <end position="36"/>
    </location>
</feature>
<dbReference type="GO" id="GO:0005634">
    <property type="term" value="C:nucleus"/>
    <property type="evidence" value="ECO:0007669"/>
    <property type="project" value="UniProtKB-SubCell"/>
</dbReference>
<dbReference type="Pfam" id="PF03634">
    <property type="entry name" value="TCP"/>
    <property type="match status" value="1"/>
</dbReference>
<dbReference type="GO" id="GO:0003700">
    <property type="term" value="F:DNA-binding transcription factor activity"/>
    <property type="evidence" value="ECO:0007669"/>
    <property type="project" value="InterPro"/>
</dbReference>
<evidence type="ECO:0000256" key="5">
    <source>
        <dbReference type="ARBA" id="ARBA00023242"/>
    </source>
</evidence>
<sequence length="122" mass="13546">MDPDPRPPSANHPLQLGPPNPTPTAAKKKNRHAKVNGRGLRVRVPAMCAARIFQLTRELGHRSDGQTIDWLLHHVHPSLFPTSFRPTAAAALPENQGLSELDLFPNMSFTTLLMQVEEDDKI</sequence>
<dbReference type="Proteomes" id="UP001408789">
    <property type="component" value="Unassembled WGS sequence"/>
</dbReference>
<dbReference type="GO" id="GO:0043565">
    <property type="term" value="F:sequence-specific DNA binding"/>
    <property type="evidence" value="ECO:0007669"/>
    <property type="project" value="TreeGrafter"/>
</dbReference>
<evidence type="ECO:0000256" key="6">
    <source>
        <dbReference type="SAM" id="MobiDB-lite"/>
    </source>
</evidence>
<dbReference type="PROSITE" id="PS51369">
    <property type="entry name" value="TCP"/>
    <property type="match status" value="1"/>
</dbReference>
<accession>A0AAP0GWK9</accession>
<evidence type="ECO:0000313" key="8">
    <source>
        <dbReference type="EMBL" id="KAK9061560.1"/>
    </source>
</evidence>
<reference evidence="8 9" key="1">
    <citation type="submission" date="2024-04" db="EMBL/GenBank/DDBJ databases">
        <title>The reference genome of an endangered Asteraceae, Deinandra increscens subsp. villosa, native to the Central Coast of California.</title>
        <authorList>
            <person name="Guilliams M."/>
            <person name="Hasenstab-Lehman K."/>
            <person name="Meyer R."/>
            <person name="Mcevoy S."/>
        </authorList>
    </citation>
    <scope>NUCLEOTIDE SEQUENCE [LARGE SCALE GENOMIC DNA]</scope>
    <source>
        <tissue evidence="8">Leaf</tissue>
    </source>
</reference>
<dbReference type="EMBL" id="JBCNJP010000019">
    <property type="protein sequence ID" value="KAK9061560.1"/>
    <property type="molecule type" value="Genomic_DNA"/>
</dbReference>
<keyword evidence="2" id="KW-0805">Transcription regulation</keyword>
<organism evidence="8 9">
    <name type="scientific">Deinandra increscens subsp. villosa</name>
    <dbReference type="NCBI Taxonomy" id="3103831"/>
    <lineage>
        <taxon>Eukaryota</taxon>
        <taxon>Viridiplantae</taxon>
        <taxon>Streptophyta</taxon>
        <taxon>Embryophyta</taxon>
        <taxon>Tracheophyta</taxon>
        <taxon>Spermatophyta</taxon>
        <taxon>Magnoliopsida</taxon>
        <taxon>eudicotyledons</taxon>
        <taxon>Gunneridae</taxon>
        <taxon>Pentapetalae</taxon>
        <taxon>asterids</taxon>
        <taxon>campanulids</taxon>
        <taxon>Asterales</taxon>
        <taxon>Asteraceae</taxon>
        <taxon>Asteroideae</taxon>
        <taxon>Heliantheae alliance</taxon>
        <taxon>Madieae</taxon>
        <taxon>Madiinae</taxon>
        <taxon>Deinandra</taxon>
    </lineage>
</organism>